<keyword evidence="5 6" id="KW-0804">Transcription</keyword>
<dbReference type="RefSeq" id="WP_059351135.1">
    <property type="nucleotide sequence ID" value="NZ_LDYG01000029.1"/>
</dbReference>
<evidence type="ECO:0000313" key="9">
    <source>
        <dbReference type="EMBL" id="KUP06241.1"/>
    </source>
</evidence>
<accession>A0A147K7U3</accession>
<dbReference type="InterPro" id="IPR039425">
    <property type="entry name" value="RNA_pol_sigma-70-like"/>
</dbReference>
<organism evidence="9 10">
    <name type="scientific">Bacillus coahuilensis p1.1.43</name>
    <dbReference type="NCBI Taxonomy" id="1150625"/>
    <lineage>
        <taxon>Bacteria</taxon>
        <taxon>Bacillati</taxon>
        <taxon>Bacillota</taxon>
        <taxon>Bacilli</taxon>
        <taxon>Bacillales</taxon>
        <taxon>Bacillaceae</taxon>
        <taxon>Bacillus</taxon>
    </lineage>
</organism>
<dbReference type="PANTHER" id="PTHR43133:SF60">
    <property type="entry name" value="RNA POLYMERASE SIGMA FACTOR SIGV"/>
    <property type="match status" value="1"/>
</dbReference>
<sequence>MNSVFHDLYDHYHQDLFKFLIYLTRDRDLAEDLVQEVYVRVLKSYDRFKGNSSEKTWLFSIAKNVAVDHFRKQKTLKRRILERFEHTSEDILDPSKLPEEIILQSEEIRRVFACLSLCTLDQQMVIITRYIQEFSIEETAHILGWTKSKVKTTQHRALNVLREKLKNDETKEALFYEGNK</sequence>
<dbReference type="GO" id="GO:0006352">
    <property type="term" value="P:DNA-templated transcription initiation"/>
    <property type="evidence" value="ECO:0007669"/>
    <property type="project" value="InterPro"/>
</dbReference>
<protein>
    <recommendedName>
        <fullName evidence="6">RNA polymerase sigma factor</fullName>
    </recommendedName>
</protein>
<dbReference type="EMBL" id="LDYG01000029">
    <property type="protein sequence ID" value="KUP06241.1"/>
    <property type="molecule type" value="Genomic_DNA"/>
</dbReference>
<dbReference type="Pfam" id="PF04545">
    <property type="entry name" value="Sigma70_r4"/>
    <property type="match status" value="1"/>
</dbReference>
<dbReference type="PATRIC" id="fig|1150625.3.peg.1878"/>
<dbReference type="NCBIfam" id="TIGR02937">
    <property type="entry name" value="sigma70-ECF"/>
    <property type="match status" value="1"/>
</dbReference>
<dbReference type="OrthoDB" id="9794508at2"/>
<evidence type="ECO:0000259" key="7">
    <source>
        <dbReference type="Pfam" id="PF04542"/>
    </source>
</evidence>
<dbReference type="InterPro" id="IPR007630">
    <property type="entry name" value="RNA_pol_sigma70_r4"/>
</dbReference>
<evidence type="ECO:0000256" key="5">
    <source>
        <dbReference type="ARBA" id="ARBA00023163"/>
    </source>
</evidence>
<keyword evidence="2 6" id="KW-0805">Transcription regulation</keyword>
<dbReference type="GO" id="GO:0016987">
    <property type="term" value="F:sigma factor activity"/>
    <property type="evidence" value="ECO:0007669"/>
    <property type="project" value="UniProtKB-KW"/>
</dbReference>
<dbReference type="InterPro" id="IPR036388">
    <property type="entry name" value="WH-like_DNA-bd_sf"/>
</dbReference>
<dbReference type="AlphaFoldDB" id="A0A147K7U3"/>
<keyword evidence="10" id="KW-1185">Reference proteome</keyword>
<dbReference type="GO" id="GO:0003677">
    <property type="term" value="F:DNA binding"/>
    <property type="evidence" value="ECO:0007669"/>
    <property type="project" value="UniProtKB-KW"/>
</dbReference>
<dbReference type="InterPro" id="IPR013324">
    <property type="entry name" value="RNA_pol_sigma_r3/r4-like"/>
</dbReference>
<dbReference type="PANTHER" id="PTHR43133">
    <property type="entry name" value="RNA POLYMERASE ECF-TYPE SIGMA FACTO"/>
    <property type="match status" value="1"/>
</dbReference>
<dbReference type="PROSITE" id="PS01063">
    <property type="entry name" value="SIGMA70_ECF"/>
    <property type="match status" value="1"/>
</dbReference>
<evidence type="ECO:0000256" key="6">
    <source>
        <dbReference type="RuleBase" id="RU000716"/>
    </source>
</evidence>
<evidence type="ECO:0000256" key="4">
    <source>
        <dbReference type="ARBA" id="ARBA00023125"/>
    </source>
</evidence>
<gene>
    <name evidence="9" type="ORF">Q75_08870</name>
</gene>
<feature type="domain" description="RNA polymerase sigma-70 region 2" evidence="7">
    <location>
        <begin position="8"/>
        <end position="74"/>
    </location>
</feature>
<evidence type="ECO:0000256" key="2">
    <source>
        <dbReference type="ARBA" id="ARBA00023015"/>
    </source>
</evidence>
<evidence type="ECO:0000256" key="1">
    <source>
        <dbReference type="ARBA" id="ARBA00010641"/>
    </source>
</evidence>
<dbReference type="Gene3D" id="1.10.10.10">
    <property type="entry name" value="Winged helix-like DNA-binding domain superfamily/Winged helix DNA-binding domain"/>
    <property type="match status" value="1"/>
</dbReference>
<comment type="caution">
    <text evidence="9">The sequence shown here is derived from an EMBL/GenBank/DDBJ whole genome shotgun (WGS) entry which is preliminary data.</text>
</comment>
<dbReference type="SUPFAM" id="SSF88659">
    <property type="entry name" value="Sigma3 and sigma4 domains of RNA polymerase sigma factors"/>
    <property type="match status" value="1"/>
</dbReference>
<dbReference type="NCBIfam" id="NF007220">
    <property type="entry name" value="PRK09639.1-5"/>
    <property type="match status" value="1"/>
</dbReference>
<evidence type="ECO:0000256" key="3">
    <source>
        <dbReference type="ARBA" id="ARBA00023082"/>
    </source>
</evidence>
<feature type="domain" description="RNA polymerase sigma-70 region 4" evidence="8">
    <location>
        <begin position="122"/>
        <end position="163"/>
    </location>
</feature>
<dbReference type="InterPro" id="IPR000838">
    <property type="entry name" value="RNA_pol_sigma70_ECF_CS"/>
</dbReference>
<dbReference type="Pfam" id="PF04542">
    <property type="entry name" value="Sigma70_r2"/>
    <property type="match status" value="1"/>
</dbReference>
<dbReference type="Gene3D" id="1.10.1740.10">
    <property type="match status" value="1"/>
</dbReference>
<dbReference type="Proteomes" id="UP000074108">
    <property type="component" value="Unassembled WGS sequence"/>
</dbReference>
<dbReference type="STRING" id="1150625.Q75_08870"/>
<dbReference type="InterPro" id="IPR013325">
    <property type="entry name" value="RNA_pol_sigma_r2"/>
</dbReference>
<dbReference type="InterPro" id="IPR007627">
    <property type="entry name" value="RNA_pol_sigma70_r2"/>
</dbReference>
<proteinExistence type="inferred from homology"/>
<keyword evidence="4 6" id="KW-0238">DNA-binding</keyword>
<name>A0A147K7U3_9BACI</name>
<dbReference type="InterPro" id="IPR014284">
    <property type="entry name" value="RNA_pol_sigma-70_dom"/>
</dbReference>
<dbReference type="SUPFAM" id="SSF88946">
    <property type="entry name" value="Sigma2 domain of RNA polymerase sigma factors"/>
    <property type="match status" value="1"/>
</dbReference>
<reference evidence="9 10" key="1">
    <citation type="journal article" date="2016" name="Front. Microbiol.">
        <title>Microevolution Analysis of Bacillus coahuilensis Unveils Differences in Phosphorus Acquisition Strategies and Their Regulation.</title>
        <authorList>
            <person name="Gomez-Lunar Z."/>
            <person name="Hernandez-Gonzalez I."/>
            <person name="Rodriguez-Torres M.D."/>
            <person name="Souza V."/>
            <person name="Olmedo-Alvarez G."/>
        </authorList>
    </citation>
    <scope>NUCLEOTIDE SEQUENCE [LARGE SCALE GENOMIC DNA]</scope>
    <source>
        <strain evidence="10">p1.1.43</strain>
    </source>
</reference>
<evidence type="ECO:0000259" key="8">
    <source>
        <dbReference type="Pfam" id="PF04545"/>
    </source>
</evidence>
<evidence type="ECO:0000313" key="10">
    <source>
        <dbReference type="Proteomes" id="UP000074108"/>
    </source>
</evidence>
<dbReference type="CDD" id="cd06171">
    <property type="entry name" value="Sigma70_r4"/>
    <property type="match status" value="1"/>
</dbReference>
<comment type="similarity">
    <text evidence="1 6">Belongs to the sigma-70 factor family. ECF subfamily.</text>
</comment>
<keyword evidence="3 6" id="KW-0731">Sigma factor</keyword>